<evidence type="ECO:0000256" key="2">
    <source>
        <dbReference type="SAM" id="MobiDB-lite"/>
    </source>
</evidence>
<feature type="compositionally biased region" description="Polar residues" evidence="2">
    <location>
        <begin position="91"/>
        <end position="109"/>
    </location>
</feature>
<accession>A0A9P0HAH8</accession>
<proteinExistence type="predicted"/>
<dbReference type="AlphaFoldDB" id="A0A9P0HAH8"/>
<feature type="coiled-coil region" evidence="1">
    <location>
        <begin position="49"/>
        <end position="76"/>
    </location>
</feature>
<feature type="region of interest" description="Disordered" evidence="2">
    <location>
        <begin position="78"/>
        <end position="109"/>
    </location>
</feature>
<keyword evidence="1" id="KW-0175">Coiled coil</keyword>
<gene>
    <name evidence="3" type="ORF">NEZAVI_LOCUS7943</name>
</gene>
<evidence type="ECO:0000313" key="3">
    <source>
        <dbReference type="EMBL" id="CAH1398256.1"/>
    </source>
</evidence>
<reference evidence="3" key="1">
    <citation type="submission" date="2022-01" db="EMBL/GenBank/DDBJ databases">
        <authorList>
            <person name="King R."/>
        </authorList>
    </citation>
    <scope>NUCLEOTIDE SEQUENCE</scope>
</reference>
<evidence type="ECO:0000313" key="4">
    <source>
        <dbReference type="Proteomes" id="UP001152798"/>
    </source>
</evidence>
<name>A0A9P0HAH8_NEZVI</name>
<organism evidence="3 4">
    <name type="scientific">Nezara viridula</name>
    <name type="common">Southern green stink bug</name>
    <name type="synonym">Cimex viridulus</name>
    <dbReference type="NCBI Taxonomy" id="85310"/>
    <lineage>
        <taxon>Eukaryota</taxon>
        <taxon>Metazoa</taxon>
        <taxon>Ecdysozoa</taxon>
        <taxon>Arthropoda</taxon>
        <taxon>Hexapoda</taxon>
        <taxon>Insecta</taxon>
        <taxon>Pterygota</taxon>
        <taxon>Neoptera</taxon>
        <taxon>Paraneoptera</taxon>
        <taxon>Hemiptera</taxon>
        <taxon>Heteroptera</taxon>
        <taxon>Panheteroptera</taxon>
        <taxon>Pentatomomorpha</taxon>
        <taxon>Pentatomoidea</taxon>
        <taxon>Pentatomidae</taxon>
        <taxon>Pentatominae</taxon>
        <taxon>Nezara</taxon>
    </lineage>
</organism>
<dbReference type="OrthoDB" id="7693269at2759"/>
<dbReference type="Proteomes" id="UP001152798">
    <property type="component" value="Chromosome 4"/>
</dbReference>
<protein>
    <submittedName>
        <fullName evidence="3">Uncharacterized protein</fullName>
    </submittedName>
</protein>
<sequence>MDTKSERKINYRVLQAIAKRMRLPGNLKYHLLAEIIEARRTGKEYIVDKILAEQKMERVRRKNEKMEAREAAYQHLRLTQDRKPVGKSRKSIIQNQTTSSGDSSWPATSSLQNTNIRSLLSMPVESFQELLKKSKEQEMLRARDIRVERPYYYNQLPENNIQQKFIIPEQNINFIQDTFPSMTDNCTDFRNNTHSSSQCQYTNKNLFAPYSNNDFLDGSITSLDQINQEGKKSSFQVKDILAQNDLNWSLNYNQGYCNNSLDLSQNPSDLSNVTSFQQEPFLPHYSQYLNSNEYWKNMYEINHDNYRRRYLDYSNFHGNPSSFPEPVISPNSDTVSAVDEDLTASEQQENMIQDFRNNNHPFALPQHYFGNTENQQNQECQDLIIPEVIDCQPIVNENHIQDSLTPLERIFIANGFGKMEKLMNDRMFAT</sequence>
<dbReference type="EMBL" id="OV725080">
    <property type="protein sequence ID" value="CAH1398256.1"/>
    <property type="molecule type" value="Genomic_DNA"/>
</dbReference>
<keyword evidence="4" id="KW-1185">Reference proteome</keyword>
<evidence type="ECO:0000256" key="1">
    <source>
        <dbReference type="SAM" id="Coils"/>
    </source>
</evidence>